<name>A0A7J8RNV9_GOSDV</name>
<dbReference type="InterPro" id="IPR050348">
    <property type="entry name" value="Protein-Tyr_Phosphatase"/>
</dbReference>
<dbReference type="InterPro" id="IPR029021">
    <property type="entry name" value="Prot-tyrosine_phosphatase-like"/>
</dbReference>
<evidence type="ECO:0000259" key="2">
    <source>
        <dbReference type="PROSITE" id="PS50056"/>
    </source>
</evidence>
<feature type="domain" description="Tyrosine specific protein phosphatases" evidence="2">
    <location>
        <begin position="72"/>
        <end position="144"/>
    </location>
</feature>
<dbReference type="Gene3D" id="3.90.190.10">
    <property type="entry name" value="Protein tyrosine phosphatase superfamily"/>
    <property type="match status" value="1"/>
</dbReference>
<evidence type="ECO:0000259" key="1">
    <source>
        <dbReference type="PROSITE" id="PS50055"/>
    </source>
</evidence>
<dbReference type="SMART" id="SM00194">
    <property type="entry name" value="PTPc"/>
    <property type="match status" value="1"/>
</dbReference>
<dbReference type="AlphaFoldDB" id="A0A7J8RNV9"/>
<evidence type="ECO:0008006" key="5">
    <source>
        <dbReference type="Google" id="ProtNLM"/>
    </source>
</evidence>
<gene>
    <name evidence="3" type="ORF">Godav_015671</name>
</gene>
<dbReference type="SUPFAM" id="SSF52799">
    <property type="entry name" value="(Phosphotyrosine protein) phosphatases II"/>
    <property type="match status" value="1"/>
</dbReference>
<organism evidence="3 4">
    <name type="scientific">Gossypium davidsonii</name>
    <name type="common">Davidson's cotton</name>
    <name type="synonym">Gossypium klotzschianum subsp. davidsonii</name>
    <dbReference type="NCBI Taxonomy" id="34287"/>
    <lineage>
        <taxon>Eukaryota</taxon>
        <taxon>Viridiplantae</taxon>
        <taxon>Streptophyta</taxon>
        <taxon>Embryophyta</taxon>
        <taxon>Tracheophyta</taxon>
        <taxon>Spermatophyta</taxon>
        <taxon>Magnoliopsida</taxon>
        <taxon>eudicotyledons</taxon>
        <taxon>Gunneridae</taxon>
        <taxon>Pentapetalae</taxon>
        <taxon>rosids</taxon>
        <taxon>malvids</taxon>
        <taxon>Malvales</taxon>
        <taxon>Malvaceae</taxon>
        <taxon>Malvoideae</taxon>
        <taxon>Gossypium</taxon>
    </lineage>
</organism>
<dbReference type="PANTHER" id="PTHR19134:SF449">
    <property type="entry name" value="TYROSINE-PROTEIN PHOSPHATASE 1"/>
    <property type="match status" value="1"/>
</dbReference>
<comment type="caution">
    <text evidence="3">The sequence shown here is derived from an EMBL/GenBank/DDBJ whole genome shotgun (WGS) entry which is preliminary data.</text>
</comment>
<reference evidence="3 4" key="1">
    <citation type="journal article" date="2019" name="Genome Biol. Evol.">
        <title>Insights into the evolution of the New World diploid cottons (Gossypium, subgenus Houzingenia) based on genome sequencing.</title>
        <authorList>
            <person name="Grover C.E."/>
            <person name="Arick M.A. 2nd"/>
            <person name="Thrash A."/>
            <person name="Conover J.L."/>
            <person name="Sanders W.S."/>
            <person name="Peterson D.G."/>
            <person name="Frelichowski J.E."/>
            <person name="Scheffler J.A."/>
            <person name="Scheffler B.E."/>
            <person name="Wendel J.F."/>
        </authorList>
    </citation>
    <scope>NUCLEOTIDE SEQUENCE [LARGE SCALE GENOMIC DNA]</scope>
    <source>
        <strain evidence="3">27</strain>
        <tissue evidence="3">Leaf</tissue>
    </source>
</reference>
<dbReference type="PANTHER" id="PTHR19134">
    <property type="entry name" value="RECEPTOR-TYPE TYROSINE-PROTEIN PHOSPHATASE"/>
    <property type="match status" value="1"/>
</dbReference>
<dbReference type="InterPro" id="IPR003595">
    <property type="entry name" value="Tyr_Pase_cat"/>
</dbReference>
<dbReference type="PRINTS" id="PR00700">
    <property type="entry name" value="PRTYPHPHTASE"/>
</dbReference>
<dbReference type="PROSITE" id="PS50056">
    <property type="entry name" value="TYR_PHOSPHATASE_2"/>
    <property type="match status" value="1"/>
</dbReference>
<dbReference type="InterPro" id="IPR000387">
    <property type="entry name" value="Tyr_Pase_dom"/>
</dbReference>
<dbReference type="InterPro" id="IPR016130">
    <property type="entry name" value="Tyr_Pase_AS"/>
</dbReference>
<dbReference type="GO" id="GO:0004725">
    <property type="term" value="F:protein tyrosine phosphatase activity"/>
    <property type="evidence" value="ECO:0007669"/>
    <property type="project" value="InterPro"/>
</dbReference>
<dbReference type="PROSITE" id="PS00383">
    <property type="entry name" value="TYR_PHOSPHATASE_1"/>
    <property type="match status" value="1"/>
</dbReference>
<protein>
    <recommendedName>
        <fullName evidence="5">Protein-tyrosine-phosphatase</fullName>
    </recommendedName>
</protein>
<dbReference type="Pfam" id="PF00102">
    <property type="entry name" value="Y_phosphatase"/>
    <property type="match status" value="1"/>
</dbReference>
<keyword evidence="4" id="KW-1185">Reference proteome</keyword>
<dbReference type="Proteomes" id="UP000593561">
    <property type="component" value="Unassembled WGS sequence"/>
</dbReference>
<dbReference type="EMBL" id="JABFAC010000006">
    <property type="protein sequence ID" value="MBA0615548.1"/>
    <property type="molecule type" value="Genomic_DNA"/>
</dbReference>
<proteinExistence type="predicted"/>
<evidence type="ECO:0000313" key="4">
    <source>
        <dbReference type="Proteomes" id="UP000593561"/>
    </source>
</evidence>
<dbReference type="PROSITE" id="PS50055">
    <property type="entry name" value="TYR_PHOSPHATASE_PTP"/>
    <property type="match status" value="1"/>
</dbReference>
<feature type="domain" description="Tyrosine-protein phosphatase" evidence="1">
    <location>
        <begin position="51"/>
        <end position="153"/>
    </location>
</feature>
<accession>A0A7J8RNV9</accession>
<dbReference type="SMART" id="SM00404">
    <property type="entry name" value="PTPc_motif"/>
    <property type="match status" value="1"/>
</dbReference>
<evidence type="ECO:0000313" key="3">
    <source>
        <dbReference type="EMBL" id="MBA0615548.1"/>
    </source>
</evidence>
<dbReference type="InterPro" id="IPR000242">
    <property type="entry name" value="PTP_cat"/>
</dbReference>
<sequence length="174" mass="19810">MHDMKTKANGKRALFSYLKPPPNLFIHLRTIFLIHLGMIMILQSEDPPLSVLHIQYPEWPDHGVPTDTLAVREILKRVLQVPVNIGPILVHCSAGIGRTGTYCAIHNTVQRILIGDMSALDLANTISMFRSQRIGMVQTMDQYFFCYKAIVDELKELISDFSSEHSSKWYVSVR</sequence>